<dbReference type="GO" id="GO:0005886">
    <property type="term" value="C:plasma membrane"/>
    <property type="evidence" value="ECO:0007669"/>
    <property type="project" value="UniProtKB-SubCell"/>
</dbReference>
<dbReference type="PANTHER" id="PTHR45528:SF10">
    <property type="entry name" value="METHYL-ACCEPTING CHEMOTAXIS PROTEIN"/>
    <property type="match status" value="1"/>
</dbReference>
<dbReference type="PRINTS" id="PR00260">
    <property type="entry name" value="CHEMTRNSDUCR"/>
</dbReference>
<dbReference type="EC" id="2.7.13.3" evidence="3"/>
<proteinExistence type="inferred from homology"/>
<dbReference type="InterPro" id="IPR004090">
    <property type="entry name" value="Chemotax_Me-accpt_rcpt"/>
</dbReference>
<keyword evidence="9" id="KW-1133">Transmembrane helix</keyword>
<evidence type="ECO:0000256" key="3">
    <source>
        <dbReference type="ARBA" id="ARBA00012438"/>
    </source>
</evidence>
<evidence type="ECO:0000256" key="9">
    <source>
        <dbReference type="ARBA" id="ARBA00022989"/>
    </source>
</evidence>
<accession>A0A6G4HS87</accession>
<keyword evidence="8" id="KW-0418">Kinase</keyword>
<dbReference type="PANTHER" id="PTHR45528">
    <property type="entry name" value="SENSOR HISTIDINE KINASE CPXA"/>
    <property type="match status" value="1"/>
</dbReference>
<dbReference type="Gene3D" id="1.10.287.950">
    <property type="entry name" value="Methyl-accepting chemotaxis protein"/>
    <property type="match status" value="1"/>
</dbReference>
<organism evidence="12">
    <name type="scientific">Clostridium botulinum</name>
    <dbReference type="NCBI Taxonomy" id="1491"/>
    <lineage>
        <taxon>Bacteria</taxon>
        <taxon>Bacillati</taxon>
        <taxon>Bacillota</taxon>
        <taxon>Clostridia</taxon>
        <taxon>Eubacteriales</taxon>
        <taxon>Clostridiaceae</taxon>
        <taxon>Clostridium</taxon>
    </lineage>
</organism>
<evidence type="ECO:0000256" key="6">
    <source>
        <dbReference type="ARBA" id="ARBA00022679"/>
    </source>
</evidence>
<dbReference type="PROSITE" id="PS50111">
    <property type="entry name" value="CHEMOTAXIS_TRANSDUC_2"/>
    <property type="match status" value="1"/>
</dbReference>
<evidence type="ECO:0000256" key="5">
    <source>
        <dbReference type="ARBA" id="ARBA00022553"/>
    </source>
</evidence>
<name>A0A6G4HS87_CLOBO</name>
<sequence>MKLRKKLVLSFSIILFLFSTIMFLTIYITVNNMANKSFLKNIKDNANLGYSYLDSKYPGKWNIKGDKLYKGEELINNNFYVVDNIKEETGSLVTIFMKDTRIATNVISNDGKRAVGTKASKEVLEKVLDKGEEFQGTAKVAGKDVLTYYKPIKDSNSKIIGMWFIGIEKETIKKEVWKILSYILFIILIVLIIGIILFNLIGNSIVKNIYSFNEYLENMSQGDFNKELNIRYLKLKDELGQMFNNLEHMQIAIKDILKEVITDSKDSIKSNEDVFILINKLSSNVEQVTSTTEEISAAMEETAASAEEINATANEIEKSIEVITNKIGETYKKSEDISNKANELKKDAENSRKEAFNLYKTNEKELSEAIEKSKSVEKINILSEAILKITEQTNLLALNAAIEAARAGEAGKGFSVVAEEIRKLAEESNNTANEIQEITKIVVNAVENLANNSNKILTFIDGKVVKDYENLVTIGEMYSSDAEYYKAVSENISFTTEEVLASMKNVIESINSVTIAANEAADGTSNIAKSANDILGESNNVKCKSEESMSNSEKLINSISKFKI</sequence>
<evidence type="ECO:0000256" key="2">
    <source>
        <dbReference type="ARBA" id="ARBA00004651"/>
    </source>
</evidence>
<keyword evidence="10" id="KW-0472">Membrane</keyword>
<reference evidence="12" key="1">
    <citation type="submission" date="2019-04" db="EMBL/GenBank/DDBJ databases">
        <title>Genome sequencing of Clostridium botulinum Groups I-IV and Clostridium butyricum.</title>
        <authorList>
            <person name="Brunt J."/>
            <person name="Van Vliet A.H.M."/>
            <person name="Stringer S.C."/>
            <person name="Carter A.T."/>
            <person name="Peck M.W."/>
        </authorList>
    </citation>
    <scope>NUCLEOTIDE SEQUENCE</scope>
    <source>
        <strain evidence="12">751/1</strain>
    </source>
</reference>
<dbReference type="GO" id="GO:0004888">
    <property type="term" value="F:transmembrane signaling receptor activity"/>
    <property type="evidence" value="ECO:0007669"/>
    <property type="project" value="InterPro"/>
</dbReference>
<dbReference type="Pfam" id="PF00015">
    <property type="entry name" value="MCPsignal"/>
    <property type="match status" value="1"/>
</dbReference>
<dbReference type="RefSeq" id="WP_061311508.1">
    <property type="nucleotide sequence ID" value="NZ_JACBCU010000001.1"/>
</dbReference>
<dbReference type="SUPFAM" id="SSF103190">
    <property type="entry name" value="Sensory domain-like"/>
    <property type="match status" value="1"/>
</dbReference>
<dbReference type="Gene3D" id="6.10.340.10">
    <property type="match status" value="1"/>
</dbReference>
<evidence type="ECO:0000256" key="4">
    <source>
        <dbReference type="ARBA" id="ARBA00022475"/>
    </source>
</evidence>
<protein>
    <recommendedName>
        <fullName evidence="3">histidine kinase</fullName>
        <ecNumber evidence="3">2.7.13.3</ecNumber>
    </recommendedName>
</protein>
<dbReference type="InterPro" id="IPR029151">
    <property type="entry name" value="Sensor-like_sf"/>
</dbReference>
<evidence type="ECO:0000256" key="1">
    <source>
        <dbReference type="ARBA" id="ARBA00000085"/>
    </source>
</evidence>
<keyword evidence="4" id="KW-1003">Cell membrane</keyword>
<evidence type="ECO:0000256" key="11">
    <source>
        <dbReference type="ARBA" id="ARBA00029447"/>
    </source>
</evidence>
<dbReference type="InterPro" id="IPR003660">
    <property type="entry name" value="HAMP_dom"/>
</dbReference>
<dbReference type="SMART" id="SM00283">
    <property type="entry name" value="MA"/>
    <property type="match status" value="1"/>
</dbReference>
<evidence type="ECO:0000256" key="10">
    <source>
        <dbReference type="ARBA" id="ARBA00023136"/>
    </source>
</evidence>
<evidence type="ECO:0000313" key="12">
    <source>
        <dbReference type="EMBL" id="NFV16275.1"/>
    </source>
</evidence>
<comment type="subcellular location">
    <subcellularLocation>
        <location evidence="2">Cell membrane</location>
        <topology evidence="2">Multi-pass membrane protein</topology>
    </subcellularLocation>
</comment>
<dbReference type="PROSITE" id="PS50885">
    <property type="entry name" value="HAMP"/>
    <property type="match status" value="1"/>
</dbReference>
<dbReference type="InterPro" id="IPR033463">
    <property type="entry name" value="sCache_3"/>
</dbReference>
<comment type="catalytic activity">
    <reaction evidence="1">
        <text>ATP + protein L-histidine = ADP + protein N-phospho-L-histidine.</text>
        <dbReference type="EC" id="2.7.13.3"/>
    </reaction>
</comment>
<dbReference type="GO" id="GO:0006935">
    <property type="term" value="P:chemotaxis"/>
    <property type="evidence" value="ECO:0007669"/>
    <property type="project" value="InterPro"/>
</dbReference>
<dbReference type="Pfam" id="PF17202">
    <property type="entry name" value="sCache_3_3"/>
    <property type="match status" value="1"/>
</dbReference>
<comment type="similarity">
    <text evidence="11">Belongs to the methyl-accepting chemotaxis (MCP) protein family.</text>
</comment>
<dbReference type="AlphaFoldDB" id="A0A6G4HS87"/>
<dbReference type="GO" id="GO:0000155">
    <property type="term" value="F:phosphorelay sensor kinase activity"/>
    <property type="evidence" value="ECO:0007669"/>
    <property type="project" value="TreeGrafter"/>
</dbReference>
<gene>
    <name evidence="12" type="ORF">FDG29_08915</name>
</gene>
<dbReference type="SUPFAM" id="SSF58104">
    <property type="entry name" value="Methyl-accepting chemotaxis protein (MCP) signaling domain"/>
    <property type="match status" value="1"/>
</dbReference>
<evidence type="ECO:0000256" key="8">
    <source>
        <dbReference type="ARBA" id="ARBA00022777"/>
    </source>
</evidence>
<keyword evidence="7" id="KW-0812">Transmembrane</keyword>
<keyword evidence="5" id="KW-0597">Phosphoprotein</keyword>
<dbReference type="InterPro" id="IPR004089">
    <property type="entry name" value="MCPsignal_dom"/>
</dbReference>
<keyword evidence="6" id="KW-0808">Transferase</keyword>
<dbReference type="EMBL" id="SXEU01000003">
    <property type="protein sequence ID" value="NFV16275.1"/>
    <property type="molecule type" value="Genomic_DNA"/>
</dbReference>
<dbReference type="InterPro" id="IPR050398">
    <property type="entry name" value="HssS/ArlS-like"/>
</dbReference>
<evidence type="ECO:0000256" key="7">
    <source>
        <dbReference type="ARBA" id="ARBA00022692"/>
    </source>
</evidence>
<comment type="caution">
    <text evidence="12">The sequence shown here is derived from an EMBL/GenBank/DDBJ whole genome shotgun (WGS) entry which is preliminary data.</text>
</comment>